<feature type="domain" description="AHC1-like C2H2 zinc-finger" evidence="2">
    <location>
        <begin position="224"/>
        <end position="277"/>
    </location>
</feature>
<dbReference type="InterPro" id="IPR058706">
    <property type="entry name" value="zf-C2H2_AHC1-like"/>
</dbReference>
<feature type="compositionally biased region" description="Low complexity" evidence="1">
    <location>
        <begin position="64"/>
        <end position="74"/>
    </location>
</feature>
<feature type="region of interest" description="Disordered" evidence="1">
    <location>
        <begin position="297"/>
        <end position="438"/>
    </location>
</feature>
<dbReference type="EMBL" id="ML220151">
    <property type="protein sequence ID" value="TGZ77621.1"/>
    <property type="molecule type" value="Genomic_DNA"/>
</dbReference>
<dbReference type="InParanoid" id="A0A4S2MKT7"/>
<proteinExistence type="predicted"/>
<organism evidence="3 4">
    <name type="scientific">Ascodesmis nigricans</name>
    <dbReference type="NCBI Taxonomy" id="341454"/>
    <lineage>
        <taxon>Eukaryota</taxon>
        <taxon>Fungi</taxon>
        <taxon>Dikarya</taxon>
        <taxon>Ascomycota</taxon>
        <taxon>Pezizomycotina</taxon>
        <taxon>Pezizomycetes</taxon>
        <taxon>Pezizales</taxon>
        <taxon>Ascodesmidaceae</taxon>
        <taxon>Ascodesmis</taxon>
    </lineage>
</organism>
<evidence type="ECO:0000313" key="3">
    <source>
        <dbReference type="EMBL" id="TGZ77621.1"/>
    </source>
</evidence>
<feature type="region of interest" description="Disordered" evidence="1">
    <location>
        <begin position="465"/>
        <end position="491"/>
    </location>
</feature>
<name>A0A4S2MKT7_9PEZI</name>
<feature type="compositionally biased region" description="Low complexity" evidence="1">
    <location>
        <begin position="364"/>
        <end position="374"/>
    </location>
</feature>
<gene>
    <name evidence="3" type="ORF">EX30DRAFT_195598</name>
</gene>
<protein>
    <recommendedName>
        <fullName evidence="2">AHC1-like C2H2 zinc-finger domain-containing protein</fullName>
    </recommendedName>
</protein>
<dbReference type="STRING" id="341454.A0A4S2MKT7"/>
<evidence type="ECO:0000256" key="1">
    <source>
        <dbReference type="SAM" id="MobiDB-lite"/>
    </source>
</evidence>
<dbReference type="Proteomes" id="UP000298138">
    <property type="component" value="Unassembled WGS sequence"/>
</dbReference>
<sequence>MASASSASFPPSPFHSPPNHHRSPMLAAKHPIAEHLNPHARAPYATHDAMDVDPDPPPPPPALTPSSTNLSNSSFAAPTGSSDASRPPPSLESIRAHISEQFDIEILLKHREMRMIEQEIAKTQISLEQLRRCSLLPYTQSPEAQLDAQGNGLIPPAPGVVDGPYTRHYRQWLIPHPALDGNLVEPFAPPPNIQQQQQQQQLGFGFGMGMNGRPQRQSAMKVQTKTGEQVCLYRKRDGTLVKLECGTCHRSNFSSAQGFINHCRIAHQTEYSSHDAAAEACGKPVDEADEALMTPLNVRNPIDGPARHTRQQLSPSWATPLPPRRASTAAKSQKLQQQQQQQQEQKYLPQETPYVSPYILHNNPTPGTFGTPTPAVSSKASHRKSQSYSAGSTRRPSSQTPSSAPKPGLPQHQQQQHQQPHHQHQHQRPMTPPLDFGTTNLQSFLQHKKLNIDVDKLAKDLTTRIPDDASPVSATNINNKRPRSAGLSTHRDPALSAADMGLSLATPPPQMAPTANMGLAAHHHQHHGHHGHGHGHHGSVGNGLRTEFDDDIEMTDYLNLSDSGGSEGWRSEDEEVGAARKKGKMKNVRFAVGGGA</sequence>
<keyword evidence="4" id="KW-1185">Reference proteome</keyword>
<feature type="region of interest" description="Disordered" evidence="1">
    <location>
        <begin position="1"/>
        <end position="91"/>
    </location>
</feature>
<dbReference type="OrthoDB" id="5355528at2759"/>
<dbReference type="Pfam" id="PF25909">
    <property type="entry name" value="zf-C2H2_AHC1"/>
    <property type="match status" value="1"/>
</dbReference>
<feature type="region of interest" description="Disordered" evidence="1">
    <location>
        <begin position="559"/>
        <end position="581"/>
    </location>
</feature>
<accession>A0A4S2MKT7</accession>
<evidence type="ECO:0000313" key="4">
    <source>
        <dbReference type="Proteomes" id="UP000298138"/>
    </source>
</evidence>
<reference evidence="3 4" key="1">
    <citation type="submission" date="2019-04" db="EMBL/GenBank/DDBJ databases">
        <title>Comparative genomics and transcriptomics to analyze fruiting body development in filamentous ascomycetes.</title>
        <authorList>
            <consortium name="DOE Joint Genome Institute"/>
            <person name="Lutkenhaus R."/>
            <person name="Traeger S."/>
            <person name="Breuer J."/>
            <person name="Kuo A."/>
            <person name="Lipzen A."/>
            <person name="Pangilinan J."/>
            <person name="Dilworth D."/>
            <person name="Sandor L."/>
            <person name="Poggeler S."/>
            <person name="Barry K."/>
            <person name="Grigoriev I.V."/>
            <person name="Nowrousian M."/>
        </authorList>
    </citation>
    <scope>NUCLEOTIDE SEQUENCE [LARGE SCALE GENOMIC DNA]</scope>
    <source>
        <strain evidence="3 4">CBS 389.68</strain>
    </source>
</reference>
<feature type="compositionally biased region" description="Low complexity" evidence="1">
    <location>
        <begin position="333"/>
        <end position="351"/>
    </location>
</feature>
<feature type="compositionally biased region" description="Basic residues" evidence="1">
    <location>
        <begin position="524"/>
        <end position="537"/>
    </location>
</feature>
<feature type="compositionally biased region" description="Polar residues" evidence="1">
    <location>
        <begin position="75"/>
        <end position="84"/>
    </location>
</feature>
<feature type="region of interest" description="Disordered" evidence="1">
    <location>
        <begin position="524"/>
        <end position="546"/>
    </location>
</feature>
<dbReference type="AlphaFoldDB" id="A0A4S2MKT7"/>
<feature type="compositionally biased region" description="Low complexity" evidence="1">
    <location>
        <begin position="392"/>
        <end position="403"/>
    </location>
</feature>
<evidence type="ECO:0000259" key="2">
    <source>
        <dbReference type="Pfam" id="PF25909"/>
    </source>
</evidence>